<evidence type="ECO:0000256" key="1">
    <source>
        <dbReference type="ARBA" id="ARBA00004571"/>
    </source>
</evidence>
<evidence type="ECO:0000313" key="11">
    <source>
        <dbReference type="Proteomes" id="UP000471501"/>
    </source>
</evidence>
<proteinExistence type="inferred from homology"/>
<comment type="caution">
    <text evidence="10">The sequence shown here is derived from an EMBL/GenBank/DDBJ whole genome shotgun (WGS) entry which is preliminary data.</text>
</comment>
<keyword evidence="8" id="KW-0732">Signal</keyword>
<gene>
    <name evidence="10" type="ORF">GON26_13615</name>
</gene>
<sequence>MKQKKIIFSLFLFLAASTFLFAQKITIRGIVTDEQGMPMPGVNIQEKDGTTGTTSGFDGDYQISANKGSVLVFSFIGYKTSEIIANGEIVDMKMASDAKELDGVVVTALGIKRDQKSLGYATQKVRVADVVTVRDADLNSALAGKVAGVQFQGSPSADFRTSTLRLRGNTEILYVVDNIKVVSISDINPESIESINTLKGLSATALYGPEGRNGAIVITTKKGKKGTTSVEFNVSSSLENVYGLPEFQNEYGGGYSQTFPKYTYNAANDPASFAAFDGQDIVDYTADESWGPRMQGQMVRAWNSWEEGTPEFGKLTPYSANPNNVKDFYNTGVTNRTSLSAGKGGEDYNINFGITKTSKEGVVPNTARTQYDVNVTAEANLSKKFKVYSTILFQDRETTGYNDKNLILPAVASLRQWFQRQLNMDDLRNYRMNGKIVTWNRTSATNGKSFGWNSPFFDQYEQPNKEDNKTFNGRFGASYEIINGLTATAELRKNYLGSAYYDITNAWGGVAVPKYEESLAIKNRDEVSGILNYKKKINKFDIAATGGFEYQFYDNTYMISETVGGLVSDGFYSISTSVGIPLTTNRRFKSETRGFFTTASVGYDDFLYVDGSYRNDFSSTANVNDNKLTTYGVSGSFIFSKFIPENTIFTFGKIRAGYAMAPQFPNAYQTSPVYTTGTTYGTYPTSSTPGTLVNPSLTGGNREEKEYGVDLKFFNNRLSLDASYFDRLDNGIPYRVSFDGSTGINGVFLNQGEQTYKGYEVALSGSPIKTNSFEWNIGVNFATLERKVVAIADGIDRNVIQSGNSNMGNVQLVEQVGEEWGAIYGSRIARDENGKAKLTAAGAYVRELGVYLGNILPNYTGGLTTSFTYKNFDLSLGFDFQQGGKYYSVSNSLVNRTGVGIETVGNNDLGNPKRDPIVNATTGASIATGAMLNSAVTPTSGGLLVEGVDGTTGADVAYRVSTRTYWSNIRAITEPFLEDASYVKLRTMRLGYNFSKTILSKTPFQKINLAVYANNLWLIYAVNRDIDPSELQSYNTTGTPFIETAQLPNSRSIGLNLVLTL</sequence>
<evidence type="ECO:0000313" key="10">
    <source>
        <dbReference type="EMBL" id="MWB95402.1"/>
    </source>
</evidence>
<dbReference type="AlphaFoldDB" id="A0A6I4NQZ8"/>
<keyword evidence="11" id="KW-1185">Reference proteome</keyword>
<dbReference type="NCBIfam" id="TIGR04056">
    <property type="entry name" value="OMP_RagA_SusC"/>
    <property type="match status" value="1"/>
</dbReference>
<keyword evidence="4 7" id="KW-0812">Transmembrane</keyword>
<reference evidence="10 11" key="1">
    <citation type="submission" date="2019-12" db="EMBL/GenBank/DDBJ databases">
        <authorList>
            <person name="Kim Y.S."/>
        </authorList>
    </citation>
    <scope>NUCLEOTIDE SEQUENCE [LARGE SCALE GENOMIC DNA]</scope>
    <source>
        <strain evidence="10 11">GA093</strain>
    </source>
</reference>
<evidence type="ECO:0000256" key="8">
    <source>
        <dbReference type="SAM" id="SignalP"/>
    </source>
</evidence>
<evidence type="ECO:0000256" key="3">
    <source>
        <dbReference type="ARBA" id="ARBA00022452"/>
    </source>
</evidence>
<keyword evidence="6 7" id="KW-0998">Cell outer membrane</keyword>
<dbReference type="Gene3D" id="2.40.170.20">
    <property type="entry name" value="TonB-dependent receptor, beta-barrel domain"/>
    <property type="match status" value="1"/>
</dbReference>
<dbReference type="Gene3D" id="2.170.130.10">
    <property type="entry name" value="TonB-dependent receptor, plug domain"/>
    <property type="match status" value="1"/>
</dbReference>
<evidence type="ECO:0000256" key="5">
    <source>
        <dbReference type="ARBA" id="ARBA00023136"/>
    </source>
</evidence>
<keyword evidence="5 7" id="KW-0472">Membrane</keyword>
<evidence type="ECO:0000256" key="6">
    <source>
        <dbReference type="ARBA" id="ARBA00023237"/>
    </source>
</evidence>
<dbReference type="Gene3D" id="2.60.40.1120">
    <property type="entry name" value="Carboxypeptidase-like, regulatory domain"/>
    <property type="match status" value="1"/>
</dbReference>
<dbReference type="RefSeq" id="WP_160375326.1">
    <property type="nucleotide sequence ID" value="NZ_WSTB01000007.1"/>
</dbReference>
<dbReference type="SUPFAM" id="SSF49464">
    <property type="entry name" value="Carboxypeptidase regulatory domain-like"/>
    <property type="match status" value="1"/>
</dbReference>
<feature type="chain" id="PRO_5026253975" evidence="8">
    <location>
        <begin position="23"/>
        <end position="1061"/>
    </location>
</feature>
<protein>
    <submittedName>
        <fullName evidence="10">SusC/RagA family TonB-linked outer membrane protein</fullName>
    </submittedName>
</protein>
<organism evidence="10 11">
    <name type="scientific">Flavobacterium hydrocarbonoxydans</name>
    <dbReference type="NCBI Taxonomy" id="2683249"/>
    <lineage>
        <taxon>Bacteria</taxon>
        <taxon>Pseudomonadati</taxon>
        <taxon>Bacteroidota</taxon>
        <taxon>Flavobacteriia</taxon>
        <taxon>Flavobacteriales</taxon>
        <taxon>Flavobacteriaceae</taxon>
        <taxon>Flavobacterium</taxon>
    </lineage>
</organism>
<evidence type="ECO:0000259" key="9">
    <source>
        <dbReference type="Pfam" id="PF07715"/>
    </source>
</evidence>
<name>A0A6I4NQZ8_9FLAO</name>
<dbReference type="InterPro" id="IPR008969">
    <property type="entry name" value="CarboxyPept-like_regulatory"/>
</dbReference>
<dbReference type="InterPro" id="IPR036942">
    <property type="entry name" value="Beta-barrel_TonB_sf"/>
</dbReference>
<comment type="similarity">
    <text evidence="7">Belongs to the TonB-dependent receptor family.</text>
</comment>
<evidence type="ECO:0000256" key="2">
    <source>
        <dbReference type="ARBA" id="ARBA00022448"/>
    </source>
</evidence>
<accession>A0A6I4NQZ8</accession>
<dbReference type="SUPFAM" id="SSF56935">
    <property type="entry name" value="Porins"/>
    <property type="match status" value="1"/>
</dbReference>
<dbReference type="InterPro" id="IPR012910">
    <property type="entry name" value="Plug_dom"/>
</dbReference>
<feature type="domain" description="TonB-dependent receptor plug" evidence="9">
    <location>
        <begin position="116"/>
        <end position="214"/>
    </location>
</feature>
<dbReference type="InterPro" id="IPR037066">
    <property type="entry name" value="Plug_dom_sf"/>
</dbReference>
<dbReference type="Proteomes" id="UP000471501">
    <property type="component" value="Unassembled WGS sequence"/>
</dbReference>
<dbReference type="Pfam" id="PF13715">
    <property type="entry name" value="CarbopepD_reg_2"/>
    <property type="match status" value="1"/>
</dbReference>
<evidence type="ECO:0000256" key="4">
    <source>
        <dbReference type="ARBA" id="ARBA00022692"/>
    </source>
</evidence>
<dbReference type="EMBL" id="WSTB01000007">
    <property type="protein sequence ID" value="MWB95402.1"/>
    <property type="molecule type" value="Genomic_DNA"/>
</dbReference>
<dbReference type="InterPro" id="IPR023996">
    <property type="entry name" value="TonB-dep_OMP_SusC/RagA"/>
</dbReference>
<keyword evidence="3 7" id="KW-1134">Transmembrane beta strand</keyword>
<keyword evidence="2 7" id="KW-0813">Transport</keyword>
<comment type="subcellular location">
    <subcellularLocation>
        <location evidence="1 7">Cell outer membrane</location>
        <topology evidence="1 7">Multi-pass membrane protein</topology>
    </subcellularLocation>
</comment>
<dbReference type="Pfam" id="PF07715">
    <property type="entry name" value="Plug"/>
    <property type="match status" value="1"/>
</dbReference>
<dbReference type="GO" id="GO:0009279">
    <property type="term" value="C:cell outer membrane"/>
    <property type="evidence" value="ECO:0007669"/>
    <property type="project" value="UniProtKB-SubCell"/>
</dbReference>
<evidence type="ECO:0000256" key="7">
    <source>
        <dbReference type="PROSITE-ProRule" id="PRU01360"/>
    </source>
</evidence>
<feature type="signal peptide" evidence="8">
    <location>
        <begin position="1"/>
        <end position="22"/>
    </location>
</feature>
<dbReference type="InterPro" id="IPR039426">
    <property type="entry name" value="TonB-dep_rcpt-like"/>
</dbReference>
<dbReference type="PROSITE" id="PS52016">
    <property type="entry name" value="TONB_DEPENDENT_REC_3"/>
    <property type="match status" value="1"/>
</dbReference>